<evidence type="ECO:0000256" key="1">
    <source>
        <dbReference type="SAM" id="SignalP"/>
    </source>
</evidence>
<protein>
    <recommendedName>
        <fullName evidence="2">Ice-binding protein C-terminal domain-containing protein</fullName>
    </recommendedName>
</protein>
<proteinExistence type="predicted"/>
<sequence length="182" mass="18577">MNLLKRSAIGASLVAAAMMAGTAHAGTVTLSVGGIASNGALGDPTNETRYIDILAGVQITNISWNVSFATEGSSWLSEIGVDLNNGAAGGVSLFAGIGDDFAGTGSYSGSADLIALGADFFLDSTGRLNFEFFEYFDDFVGATDATWLSGDLTVTYVPEPATFGLAALALLGAGATTRRRKS</sequence>
<dbReference type="NCBIfam" id="TIGR02595">
    <property type="entry name" value="PEP_CTERM"/>
    <property type="match status" value="1"/>
</dbReference>
<gene>
    <name evidence="3" type="ORF">J2X21_004355</name>
</gene>
<evidence type="ECO:0000313" key="4">
    <source>
        <dbReference type="Proteomes" id="UP001180825"/>
    </source>
</evidence>
<dbReference type="Pfam" id="PF07589">
    <property type="entry name" value="PEP-CTERM"/>
    <property type="match status" value="1"/>
</dbReference>
<feature type="domain" description="Ice-binding protein C-terminal" evidence="2">
    <location>
        <begin position="157"/>
        <end position="179"/>
    </location>
</feature>
<accession>A0ABU2ADD3</accession>
<dbReference type="InterPro" id="IPR013424">
    <property type="entry name" value="Ice-binding_C"/>
</dbReference>
<name>A0ABU2ADD3_9BURK</name>
<feature type="chain" id="PRO_5045567210" description="Ice-binding protein C-terminal domain-containing protein" evidence="1">
    <location>
        <begin position="26"/>
        <end position="182"/>
    </location>
</feature>
<dbReference type="EMBL" id="JAVDXV010000009">
    <property type="protein sequence ID" value="MDR7335190.1"/>
    <property type="molecule type" value="Genomic_DNA"/>
</dbReference>
<evidence type="ECO:0000259" key="2">
    <source>
        <dbReference type="Pfam" id="PF07589"/>
    </source>
</evidence>
<keyword evidence="4" id="KW-1185">Reference proteome</keyword>
<organism evidence="3 4">
    <name type="scientific">Roseateles asaccharophilus</name>
    <dbReference type="NCBI Taxonomy" id="582607"/>
    <lineage>
        <taxon>Bacteria</taxon>
        <taxon>Pseudomonadati</taxon>
        <taxon>Pseudomonadota</taxon>
        <taxon>Betaproteobacteria</taxon>
        <taxon>Burkholderiales</taxon>
        <taxon>Sphaerotilaceae</taxon>
        <taxon>Roseateles</taxon>
    </lineage>
</organism>
<keyword evidence="1" id="KW-0732">Signal</keyword>
<dbReference type="Proteomes" id="UP001180825">
    <property type="component" value="Unassembled WGS sequence"/>
</dbReference>
<dbReference type="RefSeq" id="WP_310332107.1">
    <property type="nucleotide sequence ID" value="NZ_JAVDXV010000009.1"/>
</dbReference>
<comment type="caution">
    <text evidence="3">The sequence shown here is derived from an EMBL/GenBank/DDBJ whole genome shotgun (WGS) entry which is preliminary data.</text>
</comment>
<evidence type="ECO:0000313" key="3">
    <source>
        <dbReference type="EMBL" id="MDR7335190.1"/>
    </source>
</evidence>
<feature type="signal peptide" evidence="1">
    <location>
        <begin position="1"/>
        <end position="25"/>
    </location>
</feature>
<reference evidence="3 4" key="1">
    <citation type="submission" date="2023-07" db="EMBL/GenBank/DDBJ databases">
        <title>Sorghum-associated microbial communities from plants grown in Nebraska, USA.</title>
        <authorList>
            <person name="Schachtman D."/>
        </authorList>
    </citation>
    <scope>NUCLEOTIDE SEQUENCE [LARGE SCALE GENOMIC DNA]</scope>
    <source>
        <strain evidence="3 4">BE316</strain>
    </source>
</reference>